<name>A0A6P8C9C1_PUNGR</name>
<dbReference type="InterPro" id="IPR001245">
    <property type="entry name" value="Ser-Thr/Tyr_kinase_cat_dom"/>
</dbReference>
<evidence type="ECO:0000313" key="16">
    <source>
        <dbReference type="RefSeq" id="XP_031377658.1"/>
    </source>
</evidence>
<feature type="signal peptide" evidence="13">
    <location>
        <begin position="1"/>
        <end position="21"/>
    </location>
</feature>
<dbReference type="Pfam" id="PF13947">
    <property type="entry name" value="GUB_WAK_bind"/>
    <property type="match status" value="1"/>
</dbReference>
<evidence type="ECO:0000256" key="6">
    <source>
        <dbReference type="ARBA" id="ARBA00022741"/>
    </source>
</evidence>
<evidence type="ECO:0000256" key="1">
    <source>
        <dbReference type="ARBA" id="ARBA00004167"/>
    </source>
</evidence>
<evidence type="ECO:0000256" key="7">
    <source>
        <dbReference type="ARBA" id="ARBA00022777"/>
    </source>
</evidence>
<evidence type="ECO:0000256" key="9">
    <source>
        <dbReference type="ARBA" id="ARBA00022989"/>
    </source>
</evidence>
<dbReference type="SUPFAM" id="SSF56112">
    <property type="entry name" value="Protein kinase-like (PK-like)"/>
    <property type="match status" value="1"/>
</dbReference>
<comment type="subcellular location">
    <subcellularLocation>
        <location evidence="1">Membrane</location>
        <topology evidence="1">Single-pass membrane protein</topology>
    </subcellularLocation>
</comment>
<evidence type="ECO:0000313" key="15">
    <source>
        <dbReference type="Proteomes" id="UP000515151"/>
    </source>
</evidence>
<dbReference type="FunFam" id="3.30.200.20:FF:000446">
    <property type="entry name" value="Wall-associated receptor kinase-like 20"/>
    <property type="match status" value="1"/>
</dbReference>
<keyword evidence="15" id="KW-1185">Reference proteome</keyword>
<dbReference type="GO" id="GO:0005886">
    <property type="term" value="C:plasma membrane"/>
    <property type="evidence" value="ECO:0007669"/>
    <property type="project" value="UniProtKB-ARBA"/>
</dbReference>
<protein>
    <submittedName>
        <fullName evidence="16">Wall-associated receptor kinase-like 20</fullName>
    </submittedName>
</protein>
<dbReference type="GO" id="GO:0030247">
    <property type="term" value="F:polysaccharide binding"/>
    <property type="evidence" value="ECO:0007669"/>
    <property type="project" value="InterPro"/>
</dbReference>
<dbReference type="FunFam" id="1.10.510.10:FF:000161">
    <property type="entry name" value="Wall-associated receptor kinase-like 20"/>
    <property type="match status" value="1"/>
</dbReference>
<dbReference type="InterPro" id="IPR011009">
    <property type="entry name" value="Kinase-like_dom_sf"/>
</dbReference>
<organism evidence="15 16">
    <name type="scientific">Punica granatum</name>
    <name type="common">Pomegranate</name>
    <dbReference type="NCBI Taxonomy" id="22663"/>
    <lineage>
        <taxon>Eukaryota</taxon>
        <taxon>Viridiplantae</taxon>
        <taxon>Streptophyta</taxon>
        <taxon>Embryophyta</taxon>
        <taxon>Tracheophyta</taxon>
        <taxon>Spermatophyta</taxon>
        <taxon>Magnoliopsida</taxon>
        <taxon>eudicotyledons</taxon>
        <taxon>Gunneridae</taxon>
        <taxon>Pentapetalae</taxon>
        <taxon>rosids</taxon>
        <taxon>malvids</taxon>
        <taxon>Myrtales</taxon>
        <taxon>Lythraceae</taxon>
        <taxon>Punica</taxon>
    </lineage>
</organism>
<dbReference type="GO" id="GO:0004674">
    <property type="term" value="F:protein serine/threonine kinase activity"/>
    <property type="evidence" value="ECO:0007669"/>
    <property type="project" value="UniProtKB-KW"/>
</dbReference>
<keyword evidence="3" id="KW-0808">Transferase</keyword>
<dbReference type="GeneID" id="116193048"/>
<dbReference type="InterPro" id="IPR008271">
    <property type="entry name" value="Ser/Thr_kinase_AS"/>
</dbReference>
<reference evidence="15" key="1">
    <citation type="journal article" date="2020" name="Plant Biotechnol. J.">
        <title>The pomegranate (Punica granatum L.) draft genome dissects genetic divergence between soft- and hard-seeded cultivars.</title>
        <authorList>
            <person name="Luo X."/>
            <person name="Li H."/>
            <person name="Wu Z."/>
            <person name="Yao W."/>
            <person name="Zhao P."/>
            <person name="Cao D."/>
            <person name="Yu H."/>
            <person name="Li K."/>
            <person name="Poudel K."/>
            <person name="Zhao D."/>
            <person name="Zhang F."/>
            <person name="Xia X."/>
            <person name="Chen L."/>
            <person name="Wang Q."/>
            <person name="Jing D."/>
            <person name="Cao S."/>
        </authorList>
    </citation>
    <scope>NUCLEOTIDE SEQUENCE [LARGE SCALE GENOMIC DNA]</scope>
    <source>
        <strain evidence="15">cv. Tunisia</strain>
    </source>
</reference>
<dbReference type="RefSeq" id="XP_031377658.1">
    <property type="nucleotide sequence ID" value="XM_031521798.1"/>
</dbReference>
<dbReference type="Gene3D" id="3.30.200.20">
    <property type="entry name" value="Phosphorylase Kinase, domain 1"/>
    <property type="match status" value="1"/>
</dbReference>
<keyword evidence="8 12" id="KW-0067">ATP-binding</keyword>
<dbReference type="Proteomes" id="UP000515151">
    <property type="component" value="Chromosome 1"/>
</dbReference>
<reference evidence="16" key="2">
    <citation type="submission" date="2025-08" db="UniProtKB">
        <authorList>
            <consortium name="RefSeq"/>
        </authorList>
    </citation>
    <scope>IDENTIFICATION</scope>
    <source>
        <tissue evidence="16">Leaf</tissue>
    </source>
</reference>
<dbReference type="SMART" id="SM00220">
    <property type="entry name" value="S_TKc"/>
    <property type="match status" value="1"/>
</dbReference>
<dbReference type="Pfam" id="PF07714">
    <property type="entry name" value="PK_Tyr_Ser-Thr"/>
    <property type="match status" value="1"/>
</dbReference>
<sequence>MASMDPFLSVLMLLLAPIVAGAIRRCPNCGNVTVPYPLSTGPDCGDQSYKIRCNGAALWFNSLNGSSHLITSISPQMQKLVIRPSGWADRTCLSLDYWTQGIMLDPNLPFNVTGSNTLILMNCSSEMLQLTVDCSSTSICHKYIKENAMAAAYCGGFPLCCSLKTGGSQNAYRIRIRDNRCRAWQSFVNLDPILAVSKWPEPGLEISWELPREPTCKSQIDCLGLPESVCLKDPLSNQNRCFCKSRFRWDPIRGMCRACFLLTESKSYSSIFLFSCHTGLTCSVVAALFTASIALIIRRHREGIKREAQLSLSKMREDILNANSLGKPAKIFTGKNMIKATNNFSKENLLGAGGFGEVFKGVLDDGTVTAIKRAKVGNTRGIDQILNEVRILCQVNHRSLVRLLGCCVDLELPLLVYEYVPNGNLFDHLHLAQRQKLPPLSWLRRLVIAHQTAEGLAYLHTSAIPPIYHRDVKSSNILLDSKIDAKVSDFGLSRLAVTDQTHITTCAQGTLGYLDPEYYLNFQLTDKSDVYSFGVVLLELLTSKKAIDFNREDDEVNLAVHIRRIMKEESLMEAIDPAIKEGATKLEVETMHALAHLASACVDERRQNRPSMKEVAEELQYIISILEGQSSQS</sequence>
<dbReference type="PANTHER" id="PTHR46008:SF25">
    <property type="entry name" value="PROTEIN KINASE DOMAIN-CONTAINING PROTEIN"/>
    <property type="match status" value="1"/>
</dbReference>
<keyword evidence="10" id="KW-0472">Membrane</keyword>
<keyword evidence="5 13" id="KW-0732">Signal</keyword>
<dbReference type="PANTHER" id="PTHR46008">
    <property type="entry name" value="LEAF RUST 10 DISEASE-RESISTANCE LOCUS RECEPTOR-LIKE PROTEIN KINASE-LIKE 1.4"/>
    <property type="match status" value="1"/>
</dbReference>
<dbReference type="InterPro" id="IPR000719">
    <property type="entry name" value="Prot_kinase_dom"/>
</dbReference>
<dbReference type="InterPro" id="IPR025287">
    <property type="entry name" value="WAK_GUB"/>
</dbReference>
<evidence type="ECO:0000256" key="4">
    <source>
        <dbReference type="ARBA" id="ARBA00022692"/>
    </source>
</evidence>
<keyword evidence="6 12" id="KW-0547">Nucleotide-binding</keyword>
<dbReference type="OrthoDB" id="1918322at2759"/>
<dbReference type="CDD" id="cd14066">
    <property type="entry name" value="STKc_IRAK"/>
    <property type="match status" value="1"/>
</dbReference>
<keyword evidence="11" id="KW-0325">Glycoprotein</keyword>
<evidence type="ECO:0000256" key="2">
    <source>
        <dbReference type="ARBA" id="ARBA00022527"/>
    </source>
</evidence>
<evidence type="ECO:0000256" key="5">
    <source>
        <dbReference type="ARBA" id="ARBA00022729"/>
    </source>
</evidence>
<dbReference type="Gene3D" id="1.10.510.10">
    <property type="entry name" value="Transferase(Phosphotransferase) domain 1"/>
    <property type="match status" value="1"/>
</dbReference>
<keyword evidence="2" id="KW-0723">Serine/threonine-protein kinase</keyword>
<keyword evidence="4" id="KW-0812">Transmembrane</keyword>
<gene>
    <name evidence="16" type="primary">LOC116193048</name>
</gene>
<dbReference type="PROSITE" id="PS00107">
    <property type="entry name" value="PROTEIN_KINASE_ATP"/>
    <property type="match status" value="1"/>
</dbReference>
<evidence type="ECO:0000256" key="12">
    <source>
        <dbReference type="PROSITE-ProRule" id="PRU10141"/>
    </source>
</evidence>
<dbReference type="GO" id="GO:0005524">
    <property type="term" value="F:ATP binding"/>
    <property type="evidence" value="ECO:0007669"/>
    <property type="project" value="UniProtKB-UniRule"/>
</dbReference>
<dbReference type="PROSITE" id="PS50011">
    <property type="entry name" value="PROTEIN_KINASE_DOM"/>
    <property type="match status" value="1"/>
</dbReference>
<evidence type="ECO:0000259" key="14">
    <source>
        <dbReference type="PROSITE" id="PS50011"/>
    </source>
</evidence>
<dbReference type="AlphaFoldDB" id="A0A6P8C9C1"/>
<accession>A0A6P8C9C1</accession>
<keyword evidence="9" id="KW-1133">Transmembrane helix</keyword>
<feature type="chain" id="PRO_5028145749" evidence="13">
    <location>
        <begin position="22"/>
        <end position="633"/>
    </location>
</feature>
<feature type="domain" description="Protein kinase" evidence="14">
    <location>
        <begin position="344"/>
        <end position="622"/>
    </location>
</feature>
<keyword evidence="7" id="KW-0418">Kinase</keyword>
<evidence type="ECO:0000256" key="3">
    <source>
        <dbReference type="ARBA" id="ARBA00022679"/>
    </source>
</evidence>
<evidence type="ECO:0000256" key="11">
    <source>
        <dbReference type="ARBA" id="ARBA00023180"/>
    </source>
</evidence>
<dbReference type="PROSITE" id="PS00108">
    <property type="entry name" value="PROTEIN_KINASE_ST"/>
    <property type="match status" value="1"/>
</dbReference>
<evidence type="ECO:0000256" key="10">
    <source>
        <dbReference type="ARBA" id="ARBA00023136"/>
    </source>
</evidence>
<feature type="binding site" evidence="12">
    <location>
        <position position="372"/>
    </location>
    <ligand>
        <name>ATP</name>
        <dbReference type="ChEBI" id="CHEBI:30616"/>
    </ligand>
</feature>
<evidence type="ECO:0000256" key="13">
    <source>
        <dbReference type="SAM" id="SignalP"/>
    </source>
</evidence>
<proteinExistence type="predicted"/>
<dbReference type="InterPro" id="IPR017441">
    <property type="entry name" value="Protein_kinase_ATP_BS"/>
</dbReference>
<evidence type="ECO:0000256" key="8">
    <source>
        <dbReference type="ARBA" id="ARBA00022840"/>
    </source>
</evidence>